<keyword evidence="3" id="KW-1185">Reference proteome</keyword>
<sequence>MWKTLLTRRPLRRPDKAKVDPPPRDGRTALDSPFADLMAKLDKIPYRRTHKPAFGGR</sequence>
<name>A0A7X9ZU74_9SPHN</name>
<accession>A0A7X9ZU74</accession>
<organism evidence="2 3">
    <name type="scientific">Sphingobium psychrophilum</name>
    <dbReference type="NCBI Taxonomy" id="2728834"/>
    <lineage>
        <taxon>Bacteria</taxon>
        <taxon>Pseudomonadati</taxon>
        <taxon>Pseudomonadota</taxon>
        <taxon>Alphaproteobacteria</taxon>
        <taxon>Sphingomonadales</taxon>
        <taxon>Sphingomonadaceae</taxon>
        <taxon>Sphingobium</taxon>
    </lineage>
</organism>
<evidence type="ECO:0000313" key="2">
    <source>
        <dbReference type="EMBL" id="NML11034.1"/>
    </source>
</evidence>
<dbReference type="Proteomes" id="UP000519023">
    <property type="component" value="Unassembled WGS sequence"/>
</dbReference>
<protein>
    <submittedName>
        <fullName evidence="2">Uncharacterized protein</fullName>
    </submittedName>
</protein>
<reference evidence="2 3" key="1">
    <citation type="submission" date="2020-04" db="EMBL/GenBank/DDBJ databases">
        <title>Sphingobium sp. AR-3-1 isolated from Arctic soil.</title>
        <authorList>
            <person name="Dahal R.H."/>
            <person name="Chaudhary D.K."/>
        </authorList>
    </citation>
    <scope>NUCLEOTIDE SEQUENCE [LARGE SCALE GENOMIC DNA]</scope>
    <source>
        <strain evidence="2 3">AR-3-1</strain>
    </source>
</reference>
<feature type="compositionally biased region" description="Basic and acidic residues" evidence="1">
    <location>
        <begin position="12"/>
        <end position="28"/>
    </location>
</feature>
<dbReference type="EMBL" id="JABBFV010000008">
    <property type="protein sequence ID" value="NML11034.1"/>
    <property type="molecule type" value="Genomic_DNA"/>
</dbReference>
<evidence type="ECO:0000313" key="3">
    <source>
        <dbReference type="Proteomes" id="UP000519023"/>
    </source>
</evidence>
<evidence type="ECO:0000256" key="1">
    <source>
        <dbReference type="SAM" id="MobiDB-lite"/>
    </source>
</evidence>
<proteinExistence type="predicted"/>
<dbReference type="AlphaFoldDB" id="A0A7X9ZU74"/>
<dbReference type="RefSeq" id="WP_169573573.1">
    <property type="nucleotide sequence ID" value="NZ_JABBFV010000008.1"/>
</dbReference>
<comment type="caution">
    <text evidence="2">The sequence shown here is derived from an EMBL/GenBank/DDBJ whole genome shotgun (WGS) entry which is preliminary data.</text>
</comment>
<feature type="region of interest" description="Disordered" evidence="1">
    <location>
        <begin position="1"/>
        <end position="30"/>
    </location>
</feature>
<gene>
    <name evidence="2" type="ORF">HHL08_12905</name>
</gene>